<dbReference type="STRING" id="4999.A0A1Y1U710"/>
<organism evidence="3 4">
    <name type="scientific">Kockovaella imperatae</name>
    <dbReference type="NCBI Taxonomy" id="4999"/>
    <lineage>
        <taxon>Eukaryota</taxon>
        <taxon>Fungi</taxon>
        <taxon>Dikarya</taxon>
        <taxon>Basidiomycota</taxon>
        <taxon>Agaricomycotina</taxon>
        <taxon>Tremellomycetes</taxon>
        <taxon>Tremellales</taxon>
        <taxon>Cuniculitremaceae</taxon>
        <taxon>Kockovaella</taxon>
    </lineage>
</organism>
<dbReference type="GO" id="GO:0030687">
    <property type="term" value="C:preribosome, large subunit precursor"/>
    <property type="evidence" value="ECO:0007669"/>
    <property type="project" value="TreeGrafter"/>
</dbReference>
<dbReference type="Pfam" id="PF10338">
    <property type="entry name" value="YBL028C_N"/>
    <property type="match status" value="1"/>
</dbReference>
<dbReference type="OrthoDB" id="4087970at2759"/>
<protein>
    <recommendedName>
        <fullName evidence="2">DUF2423 domain-containing protein</fullName>
    </recommendedName>
</protein>
<feature type="domain" description="DUF2423" evidence="2">
    <location>
        <begin position="1"/>
        <end position="39"/>
    </location>
</feature>
<feature type="compositionally biased region" description="Basic residues" evidence="1">
    <location>
        <begin position="1"/>
        <end position="18"/>
    </location>
</feature>
<feature type="compositionally biased region" description="Acidic residues" evidence="1">
    <location>
        <begin position="49"/>
        <end position="72"/>
    </location>
</feature>
<dbReference type="AlphaFoldDB" id="A0A1Y1U710"/>
<keyword evidence="4" id="KW-1185">Reference proteome</keyword>
<evidence type="ECO:0000256" key="1">
    <source>
        <dbReference type="SAM" id="MobiDB-lite"/>
    </source>
</evidence>
<feature type="compositionally biased region" description="Basic and acidic residues" evidence="1">
    <location>
        <begin position="90"/>
        <end position="103"/>
    </location>
</feature>
<evidence type="ECO:0000259" key="2">
    <source>
        <dbReference type="Pfam" id="PF10338"/>
    </source>
</evidence>
<dbReference type="InParanoid" id="A0A1Y1U710"/>
<evidence type="ECO:0000313" key="3">
    <source>
        <dbReference type="EMBL" id="ORX33810.1"/>
    </source>
</evidence>
<accession>A0A1Y1U710</accession>
<dbReference type="RefSeq" id="XP_021868109.1">
    <property type="nucleotide sequence ID" value="XM_022017144.1"/>
</dbReference>
<proteinExistence type="predicted"/>
<dbReference type="PANTHER" id="PTHR28219:SF1">
    <property type="entry name" value="UPF0642 PROTEIN YBL028C"/>
    <property type="match status" value="1"/>
</dbReference>
<reference evidence="3 4" key="1">
    <citation type="submission" date="2017-03" db="EMBL/GenBank/DDBJ databases">
        <title>Widespread Adenine N6-methylation of Active Genes in Fungi.</title>
        <authorList>
            <consortium name="DOE Joint Genome Institute"/>
            <person name="Mondo S.J."/>
            <person name="Dannebaum R.O."/>
            <person name="Kuo R.C."/>
            <person name="Louie K.B."/>
            <person name="Bewick A.J."/>
            <person name="Labutti K."/>
            <person name="Haridas S."/>
            <person name="Kuo A."/>
            <person name="Salamov A."/>
            <person name="Ahrendt S.R."/>
            <person name="Lau R."/>
            <person name="Bowen B.P."/>
            <person name="Lipzen A."/>
            <person name="Sullivan W."/>
            <person name="Andreopoulos W.B."/>
            <person name="Clum A."/>
            <person name="Lindquist E."/>
            <person name="Daum C."/>
            <person name="Northen T.R."/>
            <person name="Ramamoorthy G."/>
            <person name="Schmitz R.J."/>
            <person name="Gryganskyi A."/>
            <person name="Culley D."/>
            <person name="Magnuson J."/>
            <person name="James T.Y."/>
            <person name="O'Malley M.A."/>
            <person name="Stajich J.E."/>
            <person name="Spatafora J.W."/>
            <person name="Visel A."/>
            <person name="Grigoriev I.V."/>
        </authorList>
    </citation>
    <scope>NUCLEOTIDE SEQUENCE [LARGE SCALE GENOMIC DNA]</scope>
    <source>
        <strain evidence="3 4">NRRL Y-17943</strain>
    </source>
</reference>
<dbReference type="InterPro" id="IPR019434">
    <property type="entry name" value="DUF2423"/>
</dbReference>
<dbReference type="GeneID" id="33558953"/>
<sequence>MAKSIRSKQKMAQRRKKRESGNYHAADAARVARLSAKLLGKGKGKEGEGEGEGEEVVKDEEGDEEMVEEQEGEDKAGDGKKISTSAPRGSRRDNWRSSKGVKERRGKVAATGLGGGKRPFKPNRRR</sequence>
<name>A0A1Y1U710_9TREE</name>
<dbReference type="PANTHER" id="PTHR28219">
    <property type="entry name" value="UPF0642 PROTEIN YBL028C"/>
    <property type="match status" value="1"/>
</dbReference>
<comment type="caution">
    <text evidence="3">The sequence shown here is derived from an EMBL/GenBank/DDBJ whole genome shotgun (WGS) entry which is preliminary data.</text>
</comment>
<dbReference type="Proteomes" id="UP000193218">
    <property type="component" value="Unassembled WGS sequence"/>
</dbReference>
<dbReference type="EMBL" id="NBSH01000017">
    <property type="protein sequence ID" value="ORX33810.1"/>
    <property type="molecule type" value="Genomic_DNA"/>
</dbReference>
<evidence type="ECO:0000313" key="4">
    <source>
        <dbReference type="Proteomes" id="UP000193218"/>
    </source>
</evidence>
<feature type="region of interest" description="Disordered" evidence="1">
    <location>
        <begin position="1"/>
        <end position="27"/>
    </location>
</feature>
<feature type="region of interest" description="Disordered" evidence="1">
    <location>
        <begin position="39"/>
        <end position="126"/>
    </location>
</feature>
<gene>
    <name evidence="3" type="ORF">BD324DRAFT_638687</name>
</gene>